<dbReference type="EMBL" id="HBKO01015883">
    <property type="protein sequence ID" value="CAE2213843.1"/>
    <property type="molecule type" value="Transcribed_RNA"/>
</dbReference>
<dbReference type="SMART" id="SM00028">
    <property type="entry name" value="TPR"/>
    <property type="match status" value="4"/>
</dbReference>
<reference evidence="2" key="1">
    <citation type="submission" date="2021-01" db="EMBL/GenBank/DDBJ databases">
        <authorList>
            <person name="Corre E."/>
            <person name="Pelletier E."/>
            <person name="Niang G."/>
            <person name="Scheremetjew M."/>
            <person name="Finn R."/>
            <person name="Kale V."/>
            <person name="Holt S."/>
            <person name="Cochrane G."/>
            <person name="Meng A."/>
            <person name="Brown T."/>
            <person name="Cohen L."/>
        </authorList>
    </citation>
    <scope>NUCLEOTIDE SEQUENCE</scope>
    <source>
        <strain evidence="2">UIO037</strain>
    </source>
</reference>
<evidence type="ECO:0000313" key="2">
    <source>
        <dbReference type="EMBL" id="CAE2213843.1"/>
    </source>
</evidence>
<dbReference type="SUPFAM" id="SSF46565">
    <property type="entry name" value="Chaperone J-domain"/>
    <property type="match status" value="1"/>
</dbReference>
<organism evidence="2">
    <name type="scientific">Prymnesium polylepis</name>
    <dbReference type="NCBI Taxonomy" id="72548"/>
    <lineage>
        <taxon>Eukaryota</taxon>
        <taxon>Haptista</taxon>
        <taxon>Haptophyta</taxon>
        <taxon>Prymnesiophyceae</taxon>
        <taxon>Prymnesiales</taxon>
        <taxon>Prymnesiaceae</taxon>
        <taxon>Prymnesium</taxon>
    </lineage>
</organism>
<dbReference type="PROSITE" id="PS50076">
    <property type="entry name" value="DNAJ_2"/>
    <property type="match status" value="1"/>
</dbReference>
<dbReference type="SMART" id="SM00271">
    <property type="entry name" value="DnaJ"/>
    <property type="match status" value="1"/>
</dbReference>
<dbReference type="PRINTS" id="PR00625">
    <property type="entry name" value="JDOMAIN"/>
</dbReference>
<dbReference type="SUPFAM" id="SSF48452">
    <property type="entry name" value="TPR-like"/>
    <property type="match status" value="1"/>
</dbReference>
<dbReference type="CDD" id="cd06257">
    <property type="entry name" value="DnaJ"/>
    <property type="match status" value="1"/>
</dbReference>
<dbReference type="InterPro" id="IPR036869">
    <property type="entry name" value="J_dom_sf"/>
</dbReference>
<evidence type="ECO:0000259" key="1">
    <source>
        <dbReference type="PROSITE" id="PS50076"/>
    </source>
</evidence>
<dbReference type="PANTHER" id="PTHR44200">
    <property type="entry name" value="DNAJ HOMOLOG SUBFAMILY C MEMBER 7"/>
    <property type="match status" value="1"/>
</dbReference>
<dbReference type="PANTHER" id="PTHR44200:SF1">
    <property type="entry name" value="DNAJ HOMOLOG SUBFAMILY C MEMBER 7"/>
    <property type="match status" value="1"/>
</dbReference>
<proteinExistence type="predicted"/>
<dbReference type="Pfam" id="PF00226">
    <property type="entry name" value="DnaJ"/>
    <property type="match status" value="1"/>
</dbReference>
<sequence length="466" mass="51583">MLADRAAALLQLRHFADAAADCQRAVELEPTLATAQVRGALALLHLGRMSEAESFAEAAVRATRPPAAARDDILAELRCLPVRELRTRLRRIREATGTLGERPAVEKEELIRSIEELERNARGPSKAELQAERAVAEVLAMRERVGEIELMAAHGHWNQVAEHSGWLMQEYPLHSALRKLRLDALASLSHLDAAAEFCDQILQATPDDAHALHFKCWLSFDKGGVPAALAELKEVPLDEAEHRMSADLHRLVTAFQSAYEKTQQRFHRGEHRDAVACACEALALADGSRAARLPVMVLLASALAKLERHLAAVASCDVGLRLLPWASGTSHQTREQERLLLRRAGCFLVLGQPAQALSDYRSAVKLNSRSAQAAAGVQEAWRALQSMHVQDSLYDVLGAARDTSEDELKKAYRKLALRWHPDKHAQSDGPTRAEAEVRFKQLQDAWAILSVAETRAVYDEELSRRS</sequence>
<feature type="domain" description="J" evidence="1">
    <location>
        <begin position="392"/>
        <end position="462"/>
    </location>
</feature>
<dbReference type="Gene3D" id="1.25.40.10">
    <property type="entry name" value="Tetratricopeptide repeat domain"/>
    <property type="match status" value="1"/>
</dbReference>
<dbReference type="AlphaFoldDB" id="A0A7S4HZJ6"/>
<dbReference type="Gene3D" id="1.10.287.110">
    <property type="entry name" value="DnaJ domain"/>
    <property type="match status" value="1"/>
</dbReference>
<dbReference type="InterPro" id="IPR052758">
    <property type="entry name" value="SRC_co-chaperone"/>
</dbReference>
<protein>
    <recommendedName>
        <fullName evidence="1">J domain-containing protein</fullName>
    </recommendedName>
</protein>
<gene>
    <name evidence="2" type="ORF">CPOL0286_LOCUS7256</name>
</gene>
<accession>A0A7S4HZJ6</accession>
<dbReference type="InterPro" id="IPR019734">
    <property type="entry name" value="TPR_rpt"/>
</dbReference>
<dbReference type="InterPro" id="IPR011990">
    <property type="entry name" value="TPR-like_helical_dom_sf"/>
</dbReference>
<name>A0A7S4HZJ6_9EUKA</name>
<dbReference type="InterPro" id="IPR001623">
    <property type="entry name" value="DnaJ_domain"/>
</dbReference>